<keyword evidence="2 5" id="KW-0808">Transferase</keyword>
<dbReference type="InterPro" id="IPR018357">
    <property type="entry name" value="Hexapep_transf_CS"/>
</dbReference>
<keyword evidence="6" id="KW-1185">Reference proteome</keyword>
<dbReference type="GO" id="GO:0016746">
    <property type="term" value="F:acyltransferase activity"/>
    <property type="evidence" value="ECO:0007669"/>
    <property type="project" value="UniProtKB-KW"/>
</dbReference>
<dbReference type="PROSITE" id="PS00101">
    <property type="entry name" value="HEXAPEP_TRANSFERASES"/>
    <property type="match status" value="1"/>
</dbReference>
<organism evidence="5 6">
    <name type="scientific">Yoonia tamlensis</name>
    <dbReference type="NCBI Taxonomy" id="390270"/>
    <lineage>
        <taxon>Bacteria</taxon>
        <taxon>Pseudomonadati</taxon>
        <taxon>Pseudomonadota</taxon>
        <taxon>Alphaproteobacteria</taxon>
        <taxon>Rhodobacterales</taxon>
        <taxon>Paracoccaceae</taxon>
        <taxon>Yoonia</taxon>
    </lineage>
</organism>
<keyword evidence="4" id="KW-0012">Acyltransferase</keyword>
<evidence type="ECO:0000256" key="2">
    <source>
        <dbReference type="ARBA" id="ARBA00022679"/>
    </source>
</evidence>
<dbReference type="InterPro" id="IPR050179">
    <property type="entry name" value="Trans_hexapeptide_repeat"/>
</dbReference>
<evidence type="ECO:0000256" key="4">
    <source>
        <dbReference type="ARBA" id="ARBA00023315"/>
    </source>
</evidence>
<sequence>MPFPTPNTRHPVRLHDGSAHEGTVFLAPAITNPRFVVGDYTYASAHVPPKDWAAHLAPYLYDFSPESLRIGRFCQIADGVQFITASANHRYDGFSSFPFMIFTAGGPDSPSMPAPGPDTVVGNDVWIGQGARIMPGAYVGNGVIVAAGAVVAGDIPDYAIVGGNPARVIRMRFDPETIAALLEIAWWDWDIATITAQEAAIVGADLAALRAGRQAK</sequence>
<dbReference type="PANTHER" id="PTHR43300">
    <property type="entry name" value="ACETYLTRANSFERASE"/>
    <property type="match status" value="1"/>
</dbReference>
<dbReference type="EMBL" id="FOYP01000004">
    <property type="protein sequence ID" value="SFR61248.1"/>
    <property type="molecule type" value="Genomic_DNA"/>
</dbReference>
<accession>A0A1I6I3M6</accession>
<dbReference type="CDD" id="cd03349">
    <property type="entry name" value="LbH_XAT"/>
    <property type="match status" value="1"/>
</dbReference>
<comment type="similarity">
    <text evidence="1">Belongs to the transferase hexapeptide repeat family.</text>
</comment>
<protein>
    <submittedName>
        <fullName evidence="5">Virginiamycin A acetyltransferase</fullName>
    </submittedName>
</protein>
<dbReference type="SUPFAM" id="SSF51161">
    <property type="entry name" value="Trimeric LpxA-like enzymes"/>
    <property type="match status" value="1"/>
</dbReference>
<dbReference type="AlphaFoldDB" id="A0A1I6I3M6"/>
<dbReference type="Gene3D" id="2.160.10.10">
    <property type="entry name" value="Hexapeptide repeat proteins"/>
    <property type="match status" value="1"/>
</dbReference>
<name>A0A1I6I3M6_9RHOB</name>
<evidence type="ECO:0000256" key="3">
    <source>
        <dbReference type="ARBA" id="ARBA00022737"/>
    </source>
</evidence>
<dbReference type="OrthoDB" id="9815592at2"/>
<evidence type="ECO:0000256" key="1">
    <source>
        <dbReference type="ARBA" id="ARBA00007274"/>
    </source>
</evidence>
<dbReference type="PANTHER" id="PTHR43300:SF11">
    <property type="entry name" value="ACETYLTRANSFERASE RV3034C-RELATED"/>
    <property type="match status" value="1"/>
</dbReference>
<reference evidence="6" key="1">
    <citation type="submission" date="2016-10" db="EMBL/GenBank/DDBJ databases">
        <authorList>
            <person name="Varghese N."/>
            <person name="Submissions S."/>
        </authorList>
    </citation>
    <scope>NUCLEOTIDE SEQUENCE [LARGE SCALE GENOMIC DNA]</scope>
    <source>
        <strain evidence="6">DSM 26879</strain>
    </source>
</reference>
<dbReference type="InterPro" id="IPR011004">
    <property type="entry name" value="Trimer_LpxA-like_sf"/>
</dbReference>
<dbReference type="Pfam" id="PF00132">
    <property type="entry name" value="Hexapep"/>
    <property type="match status" value="1"/>
</dbReference>
<evidence type="ECO:0000313" key="5">
    <source>
        <dbReference type="EMBL" id="SFR61248.1"/>
    </source>
</evidence>
<dbReference type="InterPro" id="IPR001451">
    <property type="entry name" value="Hexapep"/>
</dbReference>
<dbReference type="Proteomes" id="UP000199478">
    <property type="component" value="Unassembled WGS sequence"/>
</dbReference>
<proteinExistence type="inferred from homology"/>
<gene>
    <name evidence="5" type="ORF">SAMN04488005_3250</name>
</gene>
<dbReference type="RefSeq" id="WP_090201835.1">
    <property type="nucleotide sequence ID" value="NZ_FOYP01000004.1"/>
</dbReference>
<dbReference type="STRING" id="390270.SAMN04488005_3250"/>
<evidence type="ECO:0000313" key="6">
    <source>
        <dbReference type="Proteomes" id="UP000199478"/>
    </source>
</evidence>
<keyword evidence="3" id="KW-0677">Repeat</keyword>